<evidence type="ECO:0000313" key="2">
    <source>
        <dbReference type="Proteomes" id="UP000215289"/>
    </source>
</evidence>
<keyword evidence="2" id="KW-1185">Reference proteome</keyword>
<dbReference type="EMBL" id="NIDN02000147">
    <property type="protein sequence ID" value="RLL95560.1"/>
    <property type="molecule type" value="Genomic_DNA"/>
</dbReference>
<proteinExistence type="predicted"/>
<protein>
    <submittedName>
        <fullName evidence="1">Uncharacterized protein</fullName>
    </submittedName>
</protein>
<accession>A0A421D0B6</accession>
<organism evidence="1 2">
    <name type="scientific">Aspergillus turcosus</name>
    <dbReference type="NCBI Taxonomy" id="1245748"/>
    <lineage>
        <taxon>Eukaryota</taxon>
        <taxon>Fungi</taxon>
        <taxon>Dikarya</taxon>
        <taxon>Ascomycota</taxon>
        <taxon>Pezizomycotina</taxon>
        <taxon>Eurotiomycetes</taxon>
        <taxon>Eurotiomycetidae</taxon>
        <taxon>Eurotiales</taxon>
        <taxon>Aspergillaceae</taxon>
        <taxon>Aspergillus</taxon>
        <taxon>Aspergillus subgen. Fumigati</taxon>
    </lineage>
</organism>
<comment type="caution">
    <text evidence="1">The sequence shown here is derived from an EMBL/GenBank/DDBJ whole genome shotgun (WGS) entry which is preliminary data.</text>
</comment>
<sequence length="506" mass="55141">MLETKWQTSLVSEASVVNSLINNHGVYAGSDGYVLRLDPSDGTVMYKNDLKGCGYGEVRLAATLDGEMLVAGLNGHVIGLGIYGLDTLWSTDLGTGGTIVSVVCGRSGIYAGSNGYVYRLNPHTGSIIRTNDLPGYRKHETRLGLLPSTKWLLVGINGYTLCLDTNSLETQWVNDMPGAGKDLTSVVGGIGFAYGACNGRVFALQDWSGTLLNENDLSGTGNNEVRMALDTTTSRLYVGTNGYGICLDARTLQTKYQTSLPGCGYHVTDVAFGDQGVAWFACHGYVYQLNPSGQVQAQNDLKGRSTFETRLAASSSGDPELIVGIGGYALGLDIANSPLPVDFTGQTFAVTWQPWIIDIFNWRTYDPSTIDGVGILIGNYEGRLIGEDMKTRTCTFLRPNWEGNSYTWVFRPDGAIIYKFWDHDDRSKYTRHSQLGNGAPVICAGEFRLSTDSNMESVIAMVNDASGHYKPDGGACLRYVSSKFENLGIDTSETVWYWRIKEESKL</sequence>
<dbReference type="OrthoDB" id="5336044at2759"/>
<evidence type="ECO:0000313" key="1">
    <source>
        <dbReference type="EMBL" id="RLL95560.1"/>
    </source>
</evidence>
<dbReference type="SUPFAM" id="SSF50998">
    <property type="entry name" value="Quinoprotein alcohol dehydrogenase-like"/>
    <property type="match status" value="2"/>
</dbReference>
<reference evidence="1 2" key="1">
    <citation type="submission" date="2018-08" db="EMBL/GenBank/DDBJ databases">
        <title>Draft genome sequences of two Aspergillus turcosus clinical strains isolated from bronchoalveolar lavage fluid: one azole-susceptible and the other azole-resistant.</title>
        <authorList>
            <person name="Parent-Michaud M."/>
            <person name="Dufresne P.J."/>
            <person name="Fournier E."/>
            <person name="Martineau C."/>
            <person name="Moreira S."/>
            <person name="Perkins V."/>
            <person name="De Repentigny L."/>
            <person name="Dufresne S.F."/>
        </authorList>
    </citation>
    <scope>NUCLEOTIDE SEQUENCE [LARGE SCALE GENOMIC DNA]</scope>
    <source>
        <strain evidence="1">HMR AF 1038</strain>
    </source>
</reference>
<name>A0A421D0B6_9EURO</name>
<dbReference type="Proteomes" id="UP000215289">
    <property type="component" value="Unassembled WGS sequence"/>
</dbReference>
<dbReference type="AlphaFoldDB" id="A0A421D0B6"/>
<dbReference type="Gene3D" id="2.130.10.10">
    <property type="entry name" value="YVTN repeat-like/Quinoprotein amine dehydrogenase"/>
    <property type="match status" value="2"/>
</dbReference>
<dbReference type="InterPro" id="IPR015943">
    <property type="entry name" value="WD40/YVTN_repeat-like_dom_sf"/>
</dbReference>
<dbReference type="InterPro" id="IPR011047">
    <property type="entry name" value="Quinoprotein_ADH-like_sf"/>
</dbReference>
<gene>
    <name evidence="1" type="ORF">CFD26_104476</name>
</gene>